<feature type="transmembrane region" description="Helical" evidence="9">
    <location>
        <begin position="56"/>
        <end position="75"/>
    </location>
</feature>
<protein>
    <recommendedName>
        <fullName evidence="10">Major facilitator superfamily (MFS) profile domain-containing protein</fullName>
    </recommendedName>
</protein>
<dbReference type="AlphaFoldDB" id="A0AAW1U2N4"/>
<dbReference type="InterPro" id="IPR005829">
    <property type="entry name" value="Sugar_transporter_CS"/>
</dbReference>
<feature type="transmembrane region" description="Helical" evidence="9">
    <location>
        <begin position="144"/>
        <end position="166"/>
    </location>
</feature>
<evidence type="ECO:0000256" key="3">
    <source>
        <dbReference type="ARBA" id="ARBA00022475"/>
    </source>
</evidence>
<dbReference type="EMBL" id="JARQZJ010000032">
    <property type="protein sequence ID" value="KAK9874806.1"/>
    <property type="molecule type" value="Genomic_DNA"/>
</dbReference>
<keyword evidence="7 9" id="KW-0472">Membrane</keyword>
<dbReference type="SUPFAM" id="SSF103473">
    <property type="entry name" value="MFS general substrate transporter"/>
    <property type="match status" value="1"/>
</dbReference>
<dbReference type="PANTHER" id="PTHR48021">
    <property type="match status" value="1"/>
</dbReference>
<dbReference type="PROSITE" id="PS00216">
    <property type="entry name" value="SUGAR_TRANSPORT_1"/>
    <property type="match status" value="2"/>
</dbReference>
<dbReference type="PROSITE" id="PS00217">
    <property type="entry name" value="SUGAR_TRANSPORT_2"/>
    <property type="match status" value="1"/>
</dbReference>
<feature type="transmembrane region" description="Helical" evidence="9">
    <location>
        <begin position="349"/>
        <end position="373"/>
    </location>
</feature>
<sequence length="464" mass="51743">MWIFERNLYIQYLAVGFVSINVINGGMVYGWPSAFLPQLQDTRNTHVKFHITPYEGSWVAIASLLGVLIGAPFAALNVDHIGRRKMILFSVLPYFINWILTAIADCFGVLFIGRLIAGISDGIMYTSVPMYIGEISSPEIRGRLGSTLEISILIGVILINILEMIFTLSTTALLSALVPVISFSCMLSMPESPYFLLMKNHFEEAETALQFLRGSEDIEQELNDINAEVKLEMEQSKGSFKDLFTIQSNRKSLLLILLLRGCQQLTGIKAFVFYFPLILSVGGSESSWPTIFGFAILLASAIAGANLVDYIGRRKLILVSLIGVTTALILEGIYFQIQQSTTEDSTSIPVVLLIAMFIFVIFYGFGLDIVPIVMITELFSTNIKSMSNCIEEVYTVILGALVTKFFQAMDTAETAYIAFYFFASCSITSLILIYFYVPETKGITLEEIQILLKIERNQKIENND</sequence>
<dbReference type="InterPro" id="IPR036259">
    <property type="entry name" value="MFS_trans_sf"/>
</dbReference>
<evidence type="ECO:0000313" key="11">
    <source>
        <dbReference type="EMBL" id="KAK9874806.1"/>
    </source>
</evidence>
<keyword evidence="6 9" id="KW-1133">Transmembrane helix</keyword>
<dbReference type="InterPro" id="IPR005828">
    <property type="entry name" value="MFS_sugar_transport-like"/>
</dbReference>
<keyword evidence="12" id="KW-1185">Reference proteome</keyword>
<keyword evidence="5 9" id="KW-0812">Transmembrane</keyword>
<feature type="transmembrane region" description="Helical" evidence="9">
    <location>
        <begin position="12"/>
        <end position="36"/>
    </location>
</feature>
<evidence type="ECO:0000256" key="2">
    <source>
        <dbReference type="ARBA" id="ARBA00022448"/>
    </source>
</evidence>
<evidence type="ECO:0000256" key="1">
    <source>
        <dbReference type="ARBA" id="ARBA00004651"/>
    </source>
</evidence>
<feature type="transmembrane region" description="Helical" evidence="9">
    <location>
        <begin position="316"/>
        <end position="337"/>
    </location>
</feature>
<proteinExistence type="predicted"/>
<feature type="domain" description="Major facilitator superfamily (MFS) profile" evidence="10">
    <location>
        <begin position="1"/>
        <end position="441"/>
    </location>
</feature>
<dbReference type="GO" id="GO:0005886">
    <property type="term" value="C:plasma membrane"/>
    <property type="evidence" value="ECO:0007669"/>
    <property type="project" value="UniProtKB-SubCell"/>
</dbReference>
<evidence type="ECO:0000313" key="12">
    <source>
        <dbReference type="Proteomes" id="UP001431783"/>
    </source>
</evidence>
<feature type="transmembrane region" description="Helical" evidence="9">
    <location>
        <begin position="87"/>
        <end position="104"/>
    </location>
</feature>
<dbReference type="PRINTS" id="PR00171">
    <property type="entry name" value="SUGRTRNSPORT"/>
</dbReference>
<evidence type="ECO:0000256" key="6">
    <source>
        <dbReference type="ARBA" id="ARBA00022989"/>
    </source>
</evidence>
<dbReference type="InterPro" id="IPR050549">
    <property type="entry name" value="MFS_Trehalose_Transporter"/>
</dbReference>
<dbReference type="Gene3D" id="1.20.1250.20">
    <property type="entry name" value="MFS general substrate transporter like domains"/>
    <property type="match status" value="1"/>
</dbReference>
<dbReference type="Proteomes" id="UP001431783">
    <property type="component" value="Unassembled WGS sequence"/>
</dbReference>
<comment type="caution">
    <text evidence="11">The sequence shown here is derived from an EMBL/GenBank/DDBJ whole genome shotgun (WGS) entry which is preliminary data.</text>
</comment>
<dbReference type="PROSITE" id="PS50850">
    <property type="entry name" value="MFS"/>
    <property type="match status" value="1"/>
</dbReference>
<dbReference type="PANTHER" id="PTHR48021:SF46">
    <property type="entry name" value="MAJOR FACILITATOR SUPERFAMILY (MFS) PROFILE DOMAIN-CONTAINING PROTEIN"/>
    <property type="match status" value="1"/>
</dbReference>
<evidence type="ECO:0000256" key="5">
    <source>
        <dbReference type="ARBA" id="ARBA00022692"/>
    </source>
</evidence>
<evidence type="ECO:0000259" key="10">
    <source>
        <dbReference type="PROSITE" id="PS50850"/>
    </source>
</evidence>
<dbReference type="InterPro" id="IPR003663">
    <property type="entry name" value="Sugar/inositol_transpt"/>
</dbReference>
<accession>A0AAW1U2N4</accession>
<feature type="transmembrane region" description="Helical" evidence="9">
    <location>
        <begin position="415"/>
        <end position="437"/>
    </location>
</feature>
<evidence type="ECO:0000256" key="8">
    <source>
        <dbReference type="ARBA" id="ARBA00023180"/>
    </source>
</evidence>
<dbReference type="FunFam" id="1.20.1250.20:FF:000218">
    <property type="entry name" value="facilitated trehalose transporter Tret1"/>
    <property type="match status" value="1"/>
</dbReference>
<keyword evidence="2" id="KW-0813">Transport</keyword>
<reference evidence="11 12" key="1">
    <citation type="submission" date="2023-03" db="EMBL/GenBank/DDBJ databases">
        <title>Genome insight into feeding habits of ladybird beetles.</title>
        <authorList>
            <person name="Li H.-S."/>
            <person name="Huang Y.-H."/>
            <person name="Pang H."/>
        </authorList>
    </citation>
    <scope>NUCLEOTIDE SEQUENCE [LARGE SCALE GENOMIC DNA]</scope>
    <source>
        <strain evidence="11">SYSU_2023b</strain>
        <tissue evidence="11">Whole body</tissue>
    </source>
</reference>
<dbReference type="InterPro" id="IPR020846">
    <property type="entry name" value="MFS_dom"/>
</dbReference>
<keyword evidence="8" id="KW-0325">Glycoprotein</keyword>
<evidence type="ECO:0000256" key="9">
    <source>
        <dbReference type="SAM" id="Phobius"/>
    </source>
</evidence>
<keyword evidence="3" id="KW-1003">Cell membrane</keyword>
<evidence type="ECO:0000256" key="7">
    <source>
        <dbReference type="ARBA" id="ARBA00023136"/>
    </source>
</evidence>
<feature type="transmembrane region" description="Helical" evidence="9">
    <location>
        <begin position="291"/>
        <end position="309"/>
    </location>
</feature>
<dbReference type="GO" id="GO:0022857">
    <property type="term" value="F:transmembrane transporter activity"/>
    <property type="evidence" value="ECO:0007669"/>
    <property type="project" value="InterPro"/>
</dbReference>
<keyword evidence="4" id="KW-0762">Sugar transport</keyword>
<feature type="transmembrane region" description="Helical" evidence="9">
    <location>
        <begin position="253"/>
        <end position="279"/>
    </location>
</feature>
<name>A0AAW1U2N4_9CUCU</name>
<organism evidence="11 12">
    <name type="scientific">Henosepilachna vigintioctopunctata</name>
    <dbReference type="NCBI Taxonomy" id="420089"/>
    <lineage>
        <taxon>Eukaryota</taxon>
        <taxon>Metazoa</taxon>
        <taxon>Ecdysozoa</taxon>
        <taxon>Arthropoda</taxon>
        <taxon>Hexapoda</taxon>
        <taxon>Insecta</taxon>
        <taxon>Pterygota</taxon>
        <taxon>Neoptera</taxon>
        <taxon>Endopterygota</taxon>
        <taxon>Coleoptera</taxon>
        <taxon>Polyphaga</taxon>
        <taxon>Cucujiformia</taxon>
        <taxon>Coccinelloidea</taxon>
        <taxon>Coccinellidae</taxon>
        <taxon>Epilachninae</taxon>
        <taxon>Epilachnini</taxon>
        <taxon>Henosepilachna</taxon>
    </lineage>
</organism>
<comment type="subcellular location">
    <subcellularLocation>
        <location evidence="1">Cell membrane</location>
        <topology evidence="1">Multi-pass membrane protein</topology>
    </subcellularLocation>
</comment>
<evidence type="ECO:0000256" key="4">
    <source>
        <dbReference type="ARBA" id="ARBA00022597"/>
    </source>
</evidence>
<gene>
    <name evidence="11" type="ORF">WA026_005614</name>
</gene>
<dbReference type="Pfam" id="PF00083">
    <property type="entry name" value="Sugar_tr"/>
    <property type="match status" value="1"/>
</dbReference>